<keyword evidence="3" id="KW-0574">Periplasm</keyword>
<dbReference type="GO" id="GO:0044780">
    <property type="term" value="P:bacterial-type flagellum assembly"/>
    <property type="evidence" value="ECO:0007669"/>
    <property type="project" value="InterPro"/>
</dbReference>
<dbReference type="Proteomes" id="UP001063350">
    <property type="component" value="Chromosome"/>
</dbReference>
<dbReference type="InterPro" id="IPR013974">
    <property type="entry name" value="SAF"/>
</dbReference>
<dbReference type="NCBIfam" id="TIGR03170">
    <property type="entry name" value="flgA_cterm"/>
    <property type="match status" value="1"/>
</dbReference>
<evidence type="ECO:0000259" key="5">
    <source>
        <dbReference type="SMART" id="SM00858"/>
    </source>
</evidence>
<comment type="subcellular location">
    <subcellularLocation>
        <location evidence="1">Periplasm</location>
    </subcellularLocation>
</comment>
<dbReference type="SMART" id="SM00858">
    <property type="entry name" value="SAF"/>
    <property type="match status" value="1"/>
</dbReference>
<keyword evidence="2 4" id="KW-0732">Signal</keyword>
<dbReference type="Pfam" id="PF13144">
    <property type="entry name" value="ChapFlgA"/>
    <property type="match status" value="1"/>
</dbReference>
<name>A0A915U0F9_9BACT</name>
<dbReference type="KEGG" id="ddu:GF1_08960"/>
<keyword evidence="7" id="KW-1185">Reference proteome</keyword>
<proteinExistence type="predicted"/>
<dbReference type="Gene3D" id="3.90.1210.10">
    <property type="entry name" value="Antifreeze-like/N-acetylneuraminic acid synthase C-terminal domain"/>
    <property type="match status" value="1"/>
</dbReference>
<feature type="chain" id="PRO_5038139437" description="SAF domain-containing protein" evidence="4">
    <location>
        <begin position="24"/>
        <end position="319"/>
    </location>
</feature>
<gene>
    <name evidence="6" type="ORF">GF1_08960</name>
</gene>
<dbReference type="GO" id="GO:0042597">
    <property type="term" value="C:periplasmic space"/>
    <property type="evidence" value="ECO:0007669"/>
    <property type="project" value="UniProtKB-SubCell"/>
</dbReference>
<dbReference type="PANTHER" id="PTHR36307">
    <property type="entry name" value="FLAGELLA BASAL BODY P-RING FORMATION PROTEIN FLGA"/>
    <property type="match status" value="1"/>
</dbReference>
<protein>
    <recommendedName>
        <fullName evidence="5">SAF domain-containing protein</fullName>
    </recommendedName>
</protein>
<reference evidence="6" key="1">
    <citation type="submission" date="2020-12" db="EMBL/GenBank/DDBJ databases">
        <title>Desulfobium dissulfuricans gen. nov., sp. nov., a novel mesophilic, sulfate-reducing bacterium isolated from a deep-sea hydrothermal vent.</title>
        <authorList>
            <person name="Hashimoto Y."/>
            <person name="Tame A."/>
            <person name="Sawayama S."/>
            <person name="Miyazaki J."/>
            <person name="Takai K."/>
            <person name="Nakagawa S."/>
        </authorList>
    </citation>
    <scope>NUCLEOTIDE SEQUENCE</scope>
    <source>
        <strain evidence="6">GF1</strain>
    </source>
</reference>
<organism evidence="6 7">
    <name type="scientific">Desulfolithobacter dissulfuricans</name>
    <dbReference type="NCBI Taxonomy" id="2795293"/>
    <lineage>
        <taxon>Bacteria</taxon>
        <taxon>Pseudomonadati</taxon>
        <taxon>Thermodesulfobacteriota</taxon>
        <taxon>Desulfobulbia</taxon>
        <taxon>Desulfobulbales</taxon>
        <taxon>Desulfobulbaceae</taxon>
        <taxon>Desulfolithobacter</taxon>
    </lineage>
</organism>
<dbReference type="Gene3D" id="2.30.30.760">
    <property type="match status" value="1"/>
</dbReference>
<evidence type="ECO:0000256" key="1">
    <source>
        <dbReference type="ARBA" id="ARBA00004418"/>
    </source>
</evidence>
<dbReference type="EMBL" id="AP024233">
    <property type="protein sequence ID" value="BCO08520.1"/>
    <property type="molecule type" value="Genomic_DNA"/>
</dbReference>
<dbReference type="InterPro" id="IPR039246">
    <property type="entry name" value="Flagellar_FlgA"/>
</dbReference>
<evidence type="ECO:0000313" key="6">
    <source>
        <dbReference type="EMBL" id="BCO08520.1"/>
    </source>
</evidence>
<evidence type="ECO:0000256" key="4">
    <source>
        <dbReference type="SAM" id="SignalP"/>
    </source>
</evidence>
<dbReference type="CDD" id="cd11614">
    <property type="entry name" value="SAF_CpaB_FlgA_like"/>
    <property type="match status" value="1"/>
</dbReference>
<accession>A0A915U0F9</accession>
<dbReference type="PANTHER" id="PTHR36307:SF1">
    <property type="entry name" value="FLAGELLA BASAL BODY P-RING FORMATION PROTEIN FLGA"/>
    <property type="match status" value="1"/>
</dbReference>
<evidence type="ECO:0000256" key="3">
    <source>
        <dbReference type="ARBA" id="ARBA00022764"/>
    </source>
</evidence>
<sequence>MVMFRVKLILLALLFLLPATPWATTLEVTFRANAQVSAEQITLGDIASLSPENDLARTLAALTVGRAPLPGQSKELRATDVIRRLVHDERFQDVYWQGSDKITVARDGIVIDRQRIEQILVSYLQQNLDKLPRAQIRLSSLRVPETFTLPRGELQYEVVPSRPEILGSSSFSIIFRIDGTTVRNCTVRCRIEALAEVATAATTLRRGQIITPDRIRMTRQNIAALQDPFFSPRSVIGMQVKRTLHAGKAIERRYVEPPPVIRKGDLVKILASRGGLQLTATGMSRMDGRPGDVIRVQNMNSGKLIYCRVDAPGLVSVEF</sequence>
<feature type="signal peptide" evidence="4">
    <location>
        <begin position="1"/>
        <end position="23"/>
    </location>
</feature>
<dbReference type="AlphaFoldDB" id="A0A915U0F9"/>
<evidence type="ECO:0000256" key="2">
    <source>
        <dbReference type="ARBA" id="ARBA00022729"/>
    </source>
</evidence>
<evidence type="ECO:0000313" key="7">
    <source>
        <dbReference type="Proteomes" id="UP001063350"/>
    </source>
</evidence>
<dbReference type="InterPro" id="IPR017585">
    <property type="entry name" value="SAF_FlgA"/>
</dbReference>
<feature type="domain" description="SAF" evidence="5">
    <location>
        <begin position="195"/>
        <end position="256"/>
    </location>
</feature>